<name>H1Q4Z7_9BACT</name>
<proteinExistence type="predicted"/>
<organism evidence="2 3">
    <name type="scientific">Prevotella micans F0438</name>
    <dbReference type="NCBI Taxonomy" id="883158"/>
    <lineage>
        <taxon>Bacteria</taxon>
        <taxon>Pseudomonadati</taxon>
        <taxon>Bacteroidota</taxon>
        <taxon>Bacteroidia</taxon>
        <taxon>Bacteroidales</taxon>
        <taxon>Prevotellaceae</taxon>
        <taxon>Prevotella</taxon>
    </lineage>
</organism>
<accession>H1Q4Z7</accession>
<dbReference type="EMBL" id="AGWK01000058">
    <property type="protein sequence ID" value="EHO66056.1"/>
    <property type="molecule type" value="Genomic_DNA"/>
</dbReference>
<dbReference type="HOGENOM" id="CLU_3390788_0_0_10"/>
<evidence type="ECO:0000256" key="1">
    <source>
        <dbReference type="SAM" id="MobiDB-lite"/>
    </source>
</evidence>
<keyword evidence="3" id="KW-1185">Reference proteome</keyword>
<reference evidence="2 3" key="1">
    <citation type="submission" date="2011-12" db="EMBL/GenBank/DDBJ databases">
        <title>The Genome Sequence of Prevotella micans F0438.</title>
        <authorList>
            <consortium name="The Broad Institute Genome Sequencing Platform"/>
            <person name="Earl A."/>
            <person name="Ward D."/>
            <person name="Feldgarden M."/>
            <person name="Gevers D."/>
            <person name="Izard J."/>
            <person name="Baranova O.V."/>
            <person name="Blanton J.M."/>
            <person name="Wade W.G."/>
            <person name="Dewhirst F.E."/>
            <person name="Young S.K."/>
            <person name="Zeng Q."/>
            <person name="Gargeya S."/>
            <person name="Fitzgerald M."/>
            <person name="Haas B."/>
            <person name="Abouelleil A."/>
            <person name="Alvarado L."/>
            <person name="Arachchi H.M."/>
            <person name="Berlin A."/>
            <person name="Chapman S.B."/>
            <person name="Gearin G."/>
            <person name="Goldberg J."/>
            <person name="Griggs A."/>
            <person name="Gujja S."/>
            <person name="Hansen M."/>
            <person name="Heiman D."/>
            <person name="Howarth C."/>
            <person name="Larimer J."/>
            <person name="Lui A."/>
            <person name="MacDonald P.J.P."/>
            <person name="McCowen C."/>
            <person name="Montmayeur A."/>
            <person name="Murphy C."/>
            <person name="Neiman D."/>
            <person name="Pearson M."/>
            <person name="Priest M."/>
            <person name="Roberts A."/>
            <person name="Saif S."/>
            <person name="Shea T."/>
            <person name="Sisk P."/>
            <person name="Stolte C."/>
            <person name="Sykes S."/>
            <person name="Wortman J."/>
            <person name="Nusbaum C."/>
            <person name="Birren B."/>
        </authorList>
    </citation>
    <scope>NUCLEOTIDE SEQUENCE [LARGE SCALE GENOMIC DNA]</scope>
    <source>
        <strain evidence="2 3">F0438</strain>
    </source>
</reference>
<sequence length="32" mass="3755">MNSSNTGFNEKEPPHKLLRDTIQNDMSFVEFQ</sequence>
<protein>
    <submittedName>
        <fullName evidence="2">Uncharacterized protein</fullName>
    </submittedName>
</protein>
<feature type="region of interest" description="Disordered" evidence="1">
    <location>
        <begin position="1"/>
        <end position="24"/>
    </location>
</feature>
<comment type="caution">
    <text evidence="2">The sequence shown here is derived from an EMBL/GenBank/DDBJ whole genome shotgun (WGS) entry which is preliminary data.</text>
</comment>
<dbReference type="Proteomes" id="UP000016023">
    <property type="component" value="Unassembled WGS sequence"/>
</dbReference>
<gene>
    <name evidence="2" type="ORF">HMPREF9140_01985</name>
</gene>
<feature type="compositionally biased region" description="Basic and acidic residues" evidence="1">
    <location>
        <begin position="9"/>
        <end position="19"/>
    </location>
</feature>
<evidence type="ECO:0000313" key="3">
    <source>
        <dbReference type="Proteomes" id="UP000016023"/>
    </source>
</evidence>
<dbReference type="AlphaFoldDB" id="H1Q4Z7"/>
<dbReference type="STRING" id="883158.HMPREF9140_01985"/>
<evidence type="ECO:0000313" key="2">
    <source>
        <dbReference type="EMBL" id="EHO66056.1"/>
    </source>
</evidence>